<dbReference type="EMBL" id="JAVHNS010000002">
    <property type="protein sequence ID" value="KAK6361820.1"/>
    <property type="molecule type" value="Genomic_DNA"/>
</dbReference>
<evidence type="ECO:0000313" key="3">
    <source>
        <dbReference type="Proteomes" id="UP001373714"/>
    </source>
</evidence>
<organism evidence="2 3">
    <name type="scientific">Orbilia blumenaviensis</name>
    <dbReference type="NCBI Taxonomy" id="1796055"/>
    <lineage>
        <taxon>Eukaryota</taxon>
        <taxon>Fungi</taxon>
        <taxon>Dikarya</taxon>
        <taxon>Ascomycota</taxon>
        <taxon>Pezizomycotina</taxon>
        <taxon>Orbiliomycetes</taxon>
        <taxon>Orbiliales</taxon>
        <taxon>Orbiliaceae</taxon>
        <taxon>Orbilia</taxon>
    </lineage>
</organism>
<dbReference type="InterPro" id="IPR001810">
    <property type="entry name" value="F-box_dom"/>
</dbReference>
<dbReference type="Pfam" id="PF12937">
    <property type="entry name" value="F-box-like"/>
    <property type="match status" value="1"/>
</dbReference>
<evidence type="ECO:0000259" key="1">
    <source>
        <dbReference type="Pfam" id="PF12937"/>
    </source>
</evidence>
<gene>
    <name evidence="2" type="ORF">TWF730_005535</name>
</gene>
<accession>A0AAV9VPT7</accession>
<dbReference type="InterPro" id="IPR036047">
    <property type="entry name" value="F-box-like_dom_sf"/>
</dbReference>
<reference evidence="2 3" key="1">
    <citation type="submission" date="2019-10" db="EMBL/GenBank/DDBJ databases">
        <authorList>
            <person name="Palmer J.M."/>
        </authorList>
    </citation>
    <scope>NUCLEOTIDE SEQUENCE [LARGE SCALE GENOMIC DNA]</scope>
    <source>
        <strain evidence="2 3">TWF730</strain>
    </source>
</reference>
<name>A0AAV9VPT7_9PEZI</name>
<comment type="caution">
    <text evidence="2">The sequence shown here is derived from an EMBL/GenBank/DDBJ whole genome shotgun (WGS) entry which is preliminary data.</text>
</comment>
<proteinExistence type="predicted"/>
<evidence type="ECO:0000313" key="2">
    <source>
        <dbReference type="EMBL" id="KAK6361820.1"/>
    </source>
</evidence>
<dbReference type="SUPFAM" id="SSF81383">
    <property type="entry name" value="F-box domain"/>
    <property type="match status" value="1"/>
</dbReference>
<dbReference type="AlphaFoldDB" id="A0AAV9VPT7"/>
<feature type="domain" description="F-box" evidence="1">
    <location>
        <begin position="29"/>
        <end position="66"/>
    </location>
</feature>
<protein>
    <recommendedName>
        <fullName evidence="1">F-box domain-containing protein</fullName>
    </recommendedName>
</protein>
<dbReference type="Proteomes" id="UP001373714">
    <property type="component" value="Unassembled WGS sequence"/>
</dbReference>
<sequence>MKAYDTAMVALSPRIRMSSNSITTLVRAPEILDEILQYLSDTDAVNIASTCKALYYPCSRYLWATLRVTTSIYSTSGRAVSSNFDLLPIIQKYWSESNLIQYTRHVVLGRVMNHCSEKSKALMKLLETQVLLPNRIDLEISLTGHSLEISRKDEVLASLHDLKEYSESRSAQEFGILLQSNVVYSLPQLVDLPKVTKLTLGLLVLPRSEYSVGQGIEDFTKVLKGSVNLTFLSWEGDAAVSRRCHISEIWGPLQKLQAAFAELRRLSELKIRRYLFHPSFFLTPPENVRALSLDCIASEDWWRSFATCPLTSVETLSINYITGCDSSSGLRGFLKNERPIFNTIELGGVAVRSLKSFSCNRPQTNIPLDLKDCILCNNPELDLESRKAIQCQGARKILDECFRLFDEDSRACQQQAVDRYVKKFARGYEVDVEEALKFVAEWVEMVALLVQVDGLQTVSDWVREKENSESIDNGGKDTLETTTKDVSNQYSSTNLVEKARNFVVPLVYEFSGALQGTRERAVDALALKLAQGEEVAVGVAMRIWAEEASVRIQNVRHGIRDLS</sequence>
<keyword evidence="3" id="KW-1185">Reference proteome</keyword>